<dbReference type="Pfam" id="PF00264">
    <property type="entry name" value="Tyrosinase"/>
    <property type="match status" value="2"/>
</dbReference>
<dbReference type="SUPFAM" id="SSF48056">
    <property type="entry name" value="Di-copper centre-containing domain"/>
    <property type="match status" value="1"/>
</dbReference>
<dbReference type="InterPro" id="IPR008922">
    <property type="entry name" value="Di-copper_centre_dom_sf"/>
</dbReference>
<keyword evidence="8" id="KW-0470">Melanin biosynthesis</keyword>
<dbReference type="HOGENOM" id="CLU_013691_4_0_1"/>
<keyword evidence="15" id="KW-1185">Reference proteome</keyword>
<dbReference type="Gene3D" id="2.60.310.20">
    <property type="match status" value="1"/>
</dbReference>
<dbReference type="Pfam" id="PF18132">
    <property type="entry name" value="Tyrosinase_C"/>
    <property type="match status" value="1"/>
</dbReference>
<dbReference type="EC" id="1.14.18.1" evidence="3"/>
<protein>
    <recommendedName>
        <fullName evidence="3">tyrosinase</fullName>
        <ecNumber evidence="3">1.14.18.1</ecNumber>
    </recommendedName>
</protein>
<evidence type="ECO:0000256" key="8">
    <source>
        <dbReference type="ARBA" id="ARBA00023101"/>
    </source>
</evidence>
<evidence type="ECO:0000259" key="12">
    <source>
        <dbReference type="PROSITE" id="PS00497"/>
    </source>
</evidence>
<name>A0A0C9VSL0_SPHS4</name>
<dbReference type="PROSITE" id="PS00497">
    <property type="entry name" value="TYROSINASE_1"/>
    <property type="match status" value="1"/>
</dbReference>
<evidence type="ECO:0000256" key="5">
    <source>
        <dbReference type="ARBA" id="ARBA00023002"/>
    </source>
</evidence>
<dbReference type="GO" id="GO:0004503">
    <property type="term" value="F:tyrosinase activity"/>
    <property type="evidence" value="ECO:0007669"/>
    <property type="project" value="UniProtKB-EC"/>
</dbReference>
<dbReference type="Gene3D" id="1.10.1280.10">
    <property type="entry name" value="Di-copper center containing domain from catechol oxidase"/>
    <property type="match status" value="2"/>
</dbReference>
<comment type="cofactor">
    <cofactor evidence="1">
        <name>Cu(2+)</name>
        <dbReference type="ChEBI" id="CHEBI:29036"/>
    </cofactor>
</comment>
<dbReference type="Proteomes" id="UP000054279">
    <property type="component" value="Unassembled WGS sequence"/>
</dbReference>
<keyword evidence="5" id="KW-0560">Oxidoreductase</keyword>
<evidence type="ECO:0000256" key="3">
    <source>
        <dbReference type="ARBA" id="ARBA00011906"/>
    </source>
</evidence>
<evidence type="ECO:0000313" key="14">
    <source>
        <dbReference type="EMBL" id="KIJ41405.1"/>
    </source>
</evidence>
<evidence type="ECO:0000256" key="10">
    <source>
        <dbReference type="ARBA" id="ARBA00048881"/>
    </source>
</evidence>
<evidence type="ECO:0000259" key="13">
    <source>
        <dbReference type="PROSITE" id="PS00498"/>
    </source>
</evidence>
<keyword evidence="6" id="KW-0186">Copper</keyword>
<evidence type="ECO:0000256" key="2">
    <source>
        <dbReference type="ARBA" id="ARBA00009928"/>
    </source>
</evidence>
<evidence type="ECO:0000256" key="11">
    <source>
        <dbReference type="SAM" id="MobiDB-lite"/>
    </source>
</evidence>
<dbReference type="GO" id="GO:0046872">
    <property type="term" value="F:metal ion binding"/>
    <property type="evidence" value="ECO:0007669"/>
    <property type="project" value="UniProtKB-KW"/>
</dbReference>
<dbReference type="InterPro" id="IPR041640">
    <property type="entry name" value="Tyrosinase_C"/>
</dbReference>
<dbReference type="PANTHER" id="PTHR11474">
    <property type="entry name" value="TYROSINASE FAMILY MEMBER"/>
    <property type="match status" value="1"/>
</dbReference>
<keyword evidence="7" id="KW-0503">Monooxygenase</keyword>
<evidence type="ECO:0000256" key="6">
    <source>
        <dbReference type="ARBA" id="ARBA00023008"/>
    </source>
</evidence>
<feature type="domain" description="Tyrosinase copper-binding" evidence="13">
    <location>
        <begin position="141"/>
        <end position="152"/>
    </location>
</feature>
<evidence type="ECO:0000256" key="7">
    <source>
        <dbReference type="ARBA" id="ARBA00023033"/>
    </source>
</evidence>
<evidence type="ECO:0000256" key="9">
    <source>
        <dbReference type="ARBA" id="ARBA00048233"/>
    </source>
</evidence>
<proteinExistence type="inferred from homology"/>
<comment type="catalytic activity">
    <reaction evidence="9">
        <text>2 L-dopa + O2 = 2 L-dopaquinone + 2 H2O</text>
        <dbReference type="Rhea" id="RHEA:34287"/>
        <dbReference type="ChEBI" id="CHEBI:15377"/>
        <dbReference type="ChEBI" id="CHEBI:15379"/>
        <dbReference type="ChEBI" id="CHEBI:57504"/>
        <dbReference type="ChEBI" id="CHEBI:57924"/>
        <dbReference type="EC" id="1.14.18.1"/>
    </reaction>
</comment>
<dbReference type="AlphaFoldDB" id="A0A0C9VSL0"/>
<evidence type="ECO:0000256" key="4">
    <source>
        <dbReference type="ARBA" id="ARBA00022723"/>
    </source>
</evidence>
<evidence type="ECO:0000313" key="15">
    <source>
        <dbReference type="Proteomes" id="UP000054279"/>
    </source>
</evidence>
<dbReference type="InterPro" id="IPR002227">
    <property type="entry name" value="Tyrosinase_Cu-bd"/>
</dbReference>
<organism evidence="14 15">
    <name type="scientific">Sphaerobolus stellatus (strain SS14)</name>
    <dbReference type="NCBI Taxonomy" id="990650"/>
    <lineage>
        <taxon>Eukaryota</taxon>
        <taxon>Fungi</taxon>
        <taxon>Dikarya</taxon>
        <taxon>Basidiomycota</taxon>
        <taxon>Agaricomycotina</taxon>
        <taxon>Agaricomycetes</taxon>
        <taxon>Phallomycetidae</taxon>
        <taxon>Geastrales</taxon>
        <taxon>Sphaerobolaceae</taxon>
        <taxon>Sphaerobolus</taxon>
    </lineage>
</organism>
<evidence type="ECO:0000256" key="1">
    <source>
        <dbReference type="ARBA" id="ARBA00001973"/>
    </source>
</evidence>
<accession>A0A0C9VSL0</accession>
<dbReference type="PANTHER" id="PTHR11474:SF76">
    <property type="entry name" value="SHKT DOMAIN-CONTAINING PROTEIN"/>
    <property type="match status" value="1"/>
</dbReference>
<reference evidence="14 15" key="1">
    <citation type="submission" date="2014-06" db="EMBL/GenBank/DDBJ databases">
        <title>Evolutionary Origins and Diversification of the Mycorrhizal Mutualists.</title>
        <authorList>
            <consortium name="DOE Joint Genome Institute"/>
            <consortium name="Mycorrhizal Genomics Consortium"/>
            <person name="Kohler A."/>
            <person name="Kuo A."/>
            <person name="Nagy L.G."/>
            <person name="Floudas D."/>
            <person name="Copeland A."/>
            <person name="Barry K.W."/>
            <person name="Cichocki N."/>
            <person name="Veneault-Fourrey C."/>
            <person name="LaButti K."/>
            <person name="Lindquist E.A."/>
            <person name="Lipzen A."/>
            <person name="Lundell T."/>
            <person name="Morin E."/>
            <person name="Murat C."/>
            <person name="Riley R."/>
            <person name="Ohm R."/>
            <person name="Sun H."/>
            <person name="Tunlid A."/>
            <person name="Henrissat B."/>
            <person name="Grigoriev I.V."/>
            <person name="Hibbett D.S."/>
            <person name="Martin F."/>
        </authorList>
    </citation>
    <scope>NUCLEOTIDE SEQUENCE [LARGE SCALE GENOMIC DNA]</scope>
    <source>
        <strain evidence="14 15">SS14</strain>
    </source>
</reference>
<dbReference type="InterPro" id="IPR050316">
    <property type="entry name" value="Tyrosinase/Hemocyanin"/>
</dbReference>
<keyword evidence="4" id="KW-0479">Metal-binding</keyword>
<sequence>MSHFVITGSGTPANRLEINDLIKDDKSFSLYIQALGMFQQLFACSFLIEKPSADMSSRTQDDVASFFQVGGIHGLPFIPWDDATGNSLAPNQWGGYCTHGSVLFPTWHRPYVMLYEAIHDGIHVDVGGNGQMSDPSVAAFDPIFFLHHANVDRMVSLWSALHPGVWVTSSDQDDGTFTIPPDGPVDVSTPLTPFWNAQTTFWASAGVTDTSKLGYTYPEFNGLDTTNTTAVQQAIAQAVNRLYGSGSRRASVPRQFLAMPAAAVKEGVKATAATVAPSGSKEGVKEDTATHNIGNSAPVTAAGASLPSGATTRSIGVSSASQPEALLAVHHNTPAPPEGNIWDWSARIEFKKYELGSSFTVLIFLGQVPENPEDWRIAPNCVGAHHAFVNRVPDQCANCQNQLNIVTEGFVHLNEGIAEFSGLESFEPAVIHPYLEKEMHWRVQKTDGSPAQLESLEVTVIATPLSLPPGSAFPVAGEPTRHPRITHGRPGGARQRCVNV</sequence>
<comment type="similarity">
    <text evidence="2">Belongs to the tyrosinase family.</text>
</comment>
<dbReference type="GO" id="GO:0042438">
    <property type="term" value="P:melanin biosynthetic process"/>
    <property type="evidence" value="ECO:0007669"/>
    <property type="project" value="UniProtKB-KW"/>
</dbReference>
<feature type="domain" description="Tyrosinase copper-binding" evidence="12">
    <location>
        <begin position="99"/>
        <end position="116"/>
    </location>
</feature>
<dbReference type="EMBL" id="KN837137">
    <property type="protein sequence ID" value="KIJ41405.1"/>
    <property type="molecule type" value="Genomic_DNA"/>
</dbReference>
<dbReference type="PROSITE" id="PS00498">
    <property type="entry name" value="TYROSINASE_2"/>
    <property type="match status" value="1"/>
</dbReference>
<dbReference type="OrthoDB" id="6132182at2759"/>
<feature type="region of interest" description="Disordered" evidence="11">
    <location>
        <begin position="278"/>
        <end position="305"/>
    </location>
</feature>
<comment type="catalytic activity">
    <reaction evidence="10">
        <text>L-tyrosine + O2 = L-dopaquinone + H2O</text>
        <dbReference type="Rhea" id="RHEA:18117"/>
        <dbReference type="ChEBI" id="CHEBI:15377"/>
        <dbReference type="ChEBI" id="CHEBI:15379"/>
        <dbReference type="ChEBI" id="CHEBI:57924"/>
        <dbReference type="ChEBI" id="CHEBI:58315"/>
        <dbReference type="EC" id="1.14.18.1"/>
    </reaction>
</comment>
<gene>
    <name evidence="14" type="ORF">M422DRAFT_48640</name>
</gene>